<proteinExistence type="inferred from homology"/>
<gene>
    <name evidence="7" type="ORF">PRABACTJOHN_02887</name>
</gene>
<reference evidence="7 8" key="2">
    <citation type="submission" date="2008-10" db="EMBL/GenBank/DDBJ databases">
        <authorList>
            <person name="Fulton L."/>
            <person name="Clifton S."/>
            <person name="Fulton B."/>
            <person name="Xu J."/>
            <person name="Minx P."/>
            <person name="Pepin K.H."/>
            <person name="Johnson M."/>
            <person name="Bhonagiri V."/>
            <person name="Nash W.E."/>
            <person name="Mardis E.R."/>
            <person name="Wilson R.K."/>
        </authorList>
    </citation>
    <scope>NUCLEOTIDE SEQUENCE [LARGE SCALE GENOMIC DNA]</scope>
    <source>
        <strain evidence="7 8">DSM 18315</strain>
    </source>
</reference>
<accession>B7BCW8</accession>
<feature type="non-terminal residue" evidence="7">
    <location>
        <position position="1"/>
    </location>
</feature>
<name>B7BCW8_9BACT</name>
<evidence type="ECO:0000313" key="7">
    <source>
        <dbReference type="EMBL" id="EEC95721.1"/>
    </source>
</evidence>
<sequence length="198" mass="22534">EFRNRDSRLYASVLFPFKGWYETNYGTDFIYEWIKNGNNESKTGFNFRKMSPLENDANNDGQATGDYPCIRYAEILLIFAEAHTQTTGFDGQTQAALNQLRERCGMPDVPTSLGKEEGLNLIKTERRIELAGEGMRSDDLSRYGDAYWNAQLNNVPITMPDGEKVLTMKWDSRMSLRPIPQTAIDLNPLLATDQNPGY</sequence>
<evidence type="ECO:0000256" key="5">
    <source>
        <dbReference type="ARBA" id="ARBA00023237"/>
    </source>
</evidence>
<evidence type="ECO:0000256" key="1">
    <source>
        <dbReference type="ARBA" id="ARBA00004442"/>
    </source>
</evidence>
<protein>
    <submittedName>
        <fullName evidence="7">SusD family protein</fullName>
    </submittedName>
</protein>
<dbReference type="AlphaFoldDB" id="B7BCW8"/>
<dbReference type="SUPFAM" id="SSF48452">
    <property type="entry name" value="TPR-like"/>
    <property type="match status" value="1"/>
</dbReference>
<dbReference type="STRING" id="537006.PRABACTJOHN_02887"/>
<keyword evidence="5" id="KW-0998">Cell outer membrane</keyword>
<evidence type="ECO:0000259" key="6">
    <source>
        <dbReference type="Pfam" id="PF07980"/>
    </source>
</evidence>
<dbReference type="Pfam" id="PF07980">
    <property type="entry name" value="SusD_RagB"/>
    <property type="match status" value="1"/>
</dbReference>
<keyword evidence="3" id="KW-0732">Signal</keyword>
<reference evidence="7 8" key="1">
    <citation type="submission" date="2008-10" db="EMBL/GenBank/DDBJ databases">
        <title>Draft genome sequence of Parabacteroides johnsonii (DSM 18315).</title>
        <authorList>
            <person name="Sudarsanam P."/>
            <person name="Ley R."/>
            <person name="Guruge J."/>
            <person name="Turnbaugh P.J."/>
            <person name="Mahowald M."/>
            <person name="Liep D."/>
            <person name="Gordon J."/>
        </authorList>
    </citation>
    <scope>NUCLEOTIDE SEQUENCE [LARGE SCALE GENOMIC DNA]</scope>
    <source>
        <strain evidence="7 8">DSM 18315</strain>
    </source>
</reference>
<feature type="domain" description="RagB/SusD" evidence="6">
    <location>
        <begin position="1"/>
        <end position="198"/>
    </location>
</feature>
<evidence type="ECO:0000256" key="3">
    <source>
        <dbReference type="ARBA" id="ARBA00022729"/>
    </source>
</evidence>
<organism evidence="7 8">
    <name type="scientific">Parabacteroides johnsonii DSM 18315</name>
    <dbReference type="NCBI Taxonomy" id="537006"/>
    <lineage>
        <taxon>Bacteria</taxon>
        <taxon>Pseudomonadati</taxon>
        <taxon>Bacteroidota</taxon>
        <taxon>Bacteroidia</taxon>
        <taxon>Bacteroidales</taxon>
        <taxon>Tannerellaceae</taxon>
        <taxon>Parabacteroides</taxon>
    </lineage>
</organism>
<comment type="similarity">
    <text evidence="2">Belongs to the SusD family.</text>
</comment>
<comment type="subcellular location">
    <subcellularLocation>
        <location evidence="1">Cell outer membrane</location>
    </subcellularLocation>
</comment>
<evidence type="ECO:0000256" key="2">
    <source>
        <dbReference type="ARBA" id="ARBA00006275"/>
    </source>
</evidence>
<evidence type="ECO:0000313" key="8">
    <source>
        <dbReference type="Proteomes" id="UP000005510"/>
    </source>
</evidence>
<evidence type="ECO:0000256" key="4">
    <source>
        <dbReference type="ARBA" id="ARBA00023136"/>
    </source>
</evidence>
<dbReference type="InterPro" id="IPR011990">
    <property type="entry name" value="TPR-like_helical_dom_sf"/>
</dbReference>
<dbReference type="Gene3D" id="1.25.40.390">
    <property type="match status" value="1"/>
</dbReference>
<dbReference type="Proteomes" id="UP000005510">
    <property type="component" value="Unassembled WGS sequence"/>
</dbReference>
<dbReference type="InterPro" id="IPR012944">
    <property type="entry name" value="SusD_RagB_dom"/>
</dbReference>
<dbReference type="EMBL" id="ABYH01000317">
    <property type="protein sequence ID" value="EEC95721.1"/>
    <property type="molecule type" value="Genomic_DNA"/>
</dbReference>
<dbReference type="GO" id="GO:0009279">
    <property type="term" value="C:cell outer membrane"/>
    <property type="evidence" value="ECO:0007669"/>
    <property type="project" value="UniProtKB-SubCell"/>
</dbReference>
<dbReference type="HOGENOM" id="CLU_119314_0_0_10"/>
<dbReference type="RefSeq" id="WP_008150666.1">
    <property type="nucleotide sequence ID" value="NZ_DS996453.1"/>
</dbReference>
<keyword evidence="4" id="KW-0472">Membrane</keyword>
<comment type="caution">
    <text evidence="7">The sequence shown here is derived from an EMBL/GenBank/DDBJ whole genome shotgun (WGS) entry which is preliminary data.</text>
</comment>